<reference evidence="3 5" key="2">
    <citation type="submission" date="2021-03" db="EMBL/GenBank/DDBJ databases">
        <title>Rapid diversification of plasmids in a genus of pathogenic and nitrogen fixing bacteria.</title>
        <authorList>
            <person name="Weisberg A.J."/>
            <person name="Miller M."/>
            <person name="Ream W."/>
            <person name="Grunwald N.J."/>
            <person name="Chang J.H."/>
        </authorList>
    </citation>
    <scope>NUCLEOTIDE SEQUENCE [LARGE SCALE GENOMIC DNA]</scope>
    <source>
        <strain evidence="3 5">AF3.44</strain>
    </source>
</reference>
<dbReference type="GO" id="GO:0006355">
    <property type="term" value="P:regulation of DNA-templated transcription"/>
    <property type="evidence" value="ECO:0007669"/>
    <property type="project" value="InterPro"/>
</dbReference>
<dbReference type="Pfam" id="PF22513">
    <property type="entry name" value="FitA-like_RHH"/>
    <property type="match status" value="1"/>
</dbReference>
<dbReference type="Proteomes" id="UP000826513">
    <property type="component" value="Chromosome 1"/>
</dbReference>
<evidence type="ECO:0000313" key="3">
    <source>
        <dbReference type="EMBL" id="QYA06055.1"/>
    </source>
</evidence>
<dbReference type="OrthoDB" id="2389872at2"/>
<dbReference type="STRING" id="1367849.GCA_000518585_02945"/>
<dbReference type="EMBL" id="CP039691">
    <property type="protein sequence ID" value="QCI98482.1"/>
    <property type="molecule type" value="Genomic_DNA"/>
</dbReference>
<dbReference type="InterPro" id="IPR013321">
    <property type="entry name" value="Arc_rbn_hlx_hlx"/>
</dbReference>
<dbReference type="RefSeq" id="WP_027675672.1">
    <property type="nucleotide sequence ID" value="NZ_CP039691.1"/>
</dbReference>
<organism evidence="2 4">
    <name type="scientific">Agrobacterium larrymoorei</name>
    <dbReference type="NCBI Taxonomy" id="160699"/>
    <lineage>
        <taxon>Bacteria</taxon>
        <taxon>Pseudomonadati</taxon>
        <taxon>Pseudomonadota</taxon>
        <taxon>Alphaproteobacteria</taxon>
        <taxon>Hyphomicrobiales</taxon>
        <taxon>Rhizobiaceae</taxon>
        <taxon>Rhizobium/Agrobacterium group</taxon>
        <taxon>Agrobacterium</taxon>
    </lineage>
</organism>
<protein>
    <submittedName>
        <fullName evidence="2">Plasmid stabilization protein</fullName>
    </submittedName>
</protein>
<dbReference type="KEGG" id="alf:CFBP5473_11605"/>
<name>A0A4D7DW72_9HYPH</name>
<dbReference type="EMBL" id="CP072167">
    <property type="protein sequence ID" value="QYA06055.1"/>
    <property type="molecule type" value="Genomic_DNA"/>
</dbReference>
<dbReference type="Proteomes" id="UP000298545">
    <property type="component" value="Chromosome circular"/>
</dbReference>
<dbReference type="InterPro" id="IPR053853">
    <property type="entry name" value="FitA-like_RHH"/>
</dbReference>
<feature type="domain" description="Antitoxin FitA-like ribbon-helix-helix" evidence="1">
    <location>
        <begin position="2"/>
        <end position="40"/>
    </location>
</feature>
<dbReference type="AlphaFoldDB" id="A0A4D7DW72"/>
<dbReference type="SUPFAM" id="SSF47598">
    <property type="entry name" value="Ribbon-helix-helix"/>
    <property type="match status" value="1"/>
</dbReference>
<dbReference type="Gene3D" id="1.10.1220.10">
    <property type="entry name" value="Met repressor-like"/>
    <property type="match status" value="1"/>
</dbReference>
<accession>A0A4D7DW72</accession>
<keyword evidence="5" id="KW-1185">Reference proteome</keyword>
<reference evidence="2 4" key="1">
    <citation type="submission" date="2019-04" db="EMBL/GenBank/DDBJ databases">
        <title>Complete genome sequence of Agrobacterium larrymoorei CFBP5473.</title>
        <authorList>
            <person name="Haryono M."/>
            <person name="Chou L."/>
            <person name="Lin Y.-C."/>
            <person name="Lai E.-M."/>
            <person name="Kuo C.-H."/>
        </authorList>
    </citation>
    <scope>NUCLEOTIDE SEQUENCE [LARGE SCALE GENOMIC DNA]</scope>
    <source>
        <strain evidence="2 4">CFBP5473</strain>
    </source>
</reference>
<evidence type="ECO:0000313" key="5">
    <source>
        <dbReference type="Proteomes" id="UP000826513"/>
    </source>
</evidence>
<proteinExistence type="predicted"/>
<evidence type="ECO:0000259" key="1">
    <source>
        <dbReference type="Pfam" id="PF22513"/>
    </source>
</evidence>
<sequence length="82" mass="9113">MASMTIRNIDEALKRRLRVRAAHHGRSMEDEARDILRAALSLHGAEPANLADAIRTRLTGEGVTLDIPAREPIRENPDFGTK</sequence>
<gene>
    <name evidence="2" type="ORF">CFBP5473_11605</name>
    <name evidence="3" type="ORF">J5285_08125</name>
</gene>
<evidence type="ECO:0000313" key="4">
    <source>
        <dbReference type="Proteomes" id="UP000298545"/>
    </source>
</evidence>
<evidence type="ECO:0000313" key="2">
    <source>
        <dbReference type="EMBL" id="QCI98482.1"/>
    </source>
</evidence>
<dbReference type="InterPro" id="IPR010985">
    <property type="entry name" value="Ribbon_hlx_hlx"/>
</dbReference>